<comment type="subcellular location">
    <subcellularLocation>
        <location evidence="1">Nucleus</location>
    </subcellularLocation>
</comment>
<evidence type="ECO:0000256" key="7">
    <source>
        <dbReference type="SAM" id="MobiDB-lite"/>
    </source>
</evidence>
<dbReference type="InterPro" id="IPR013087">
    <property type="entry name" value="Znf_C2H2_type"/>
</dbReference>
<evidence type="ECO:0000256" key="6">
    <source>
        <dbReference type="PROSITE-ProRule" id="PRU00042"/>
    </source>
</evidence>
<keyword evidence="3 6" id="KW-0863">Zinc-finger</keyword>
<reference evidence="9 10" key="1">
    <citation type="submission" date="2024-03" db="EMBL/GenBank/DDBJ databases">
        <authorList>
            <person name="Gkanogiannis A."/>
            <person name="Becerra Lopez-Lavalle L."/>
        </authorList>
    </citation>
    <scope>NUCLEOTIDE SEQUENCE [LARGE SCALE GENOMIC DNA]</scope>
</reference>
<dbReference type="Pfam" id="PF13912">
    <property type="entry name" value="zf-C2H2_6"/>
    <property type="match status" value="1"/>
</dbReference>
<evidence type="ECO:0000256" key="1">
    <source>
        <dbReference type="ARBA" id="ARBA00004123"/>
    </source>
</evidence>
<dbReference type="Proteomes" id="UP001642487">
    <property type="component" value="Chromosome 7"/>
</dbReference>
<dbReference type="InterPro" id="IPR044246">
    <property type="entry name" value="ZFP3-like"/>
</dbReference>
<keyword evidence="2" id="KW-0479">Metal-binding</keyword>
<evidence type="ECO:0000256" key="2">
    <source>
        <dbReference type="ARBA" id="ARBA00022723"/>
    </source>
</evidence>
<evidence type="ECO:0000259" key="8">
    <source>
        <dbReference type="PROSITE" id="PS50157"/>
    </source>
</evidence>
<feature type="domain" description="C2H2-type" evidence="8">
    <location>
        <begin position="115"/>
        <end position="142"/>
    </location>
</feature>
<name>A0ABP0YYT8_9ROSI</name>
<evidence type="ECO:0000313" key="10">
    <source>
        <dbReference type="Proteomes" id="UP001642487"/>
    </source>
</evidence>
<evidence type="ECO:0000256" key="4">
    <source>
        <dbReference type="ARBA" id="ARBA00022833"/>
    </source>
</evidence>
<dbReference type="PANTHER" id="PTHR47287:SF9">
    <property type="entry name" value="ZINC FINGER PROTEIN 4-LIKE"/>
    <property type="match status" value="1"/>
</dbReference>
<dbReference type="InterPro" id="IPR036236">
    <property type="entry name" value="Znf_C2H2_sf"/>
</dbReference>
<feature type="region of interest" description="Disordered" evidence="7">
    <location>
        <begin position="1"/>
        <end position="27"/>
    </location>
</feature>
<protein>
    <recommendedName>
        <fullName evidence="8">C2H2-type domain-containing protein</fullName>
    </recommendedName>
</protein>
<dbReference type="PROSITE" id="PS50157">
    <property type="entry name" value="ZINC_FINGER_C2H2_2"/>
    <property type="match status" value="1"/>
</dbReference>
<dbReference type="Gene3D" id="3.30.160.60">
    <property type="entry name" value="Classic Zinc Finger"/>
    <property type="match status" value="1"/>
</dbReference>
<feature type="compositionally biased region" description="Low complexity" evidence="7">
    <location>
        <begin position="13"/>
        <end position="27"/>
    </location>
</feature>
<dbReference type="SUPFAM" id="SSF57667">
    <property type="entry name" value="beta-beta-alpha zinc fingers"/>
    <property type="match status" value="1"/>
</dbReference>
<proteinExistence type="predicted"/>
<accession>A0ABP0YYT8</accession>
<dbReference type="EMBL" id="OZ021741">
    <property type="protein sequence ID" value="CAK9325709.1"/>
    <property type="molecule type" value="Genomic_DNA"/>
</dbReference>
<keyword evidence="5" id="KW-0539">Nucleus</keyword>
<dbReference type="PROSITE" id="PS00028">
    <property type="entry name" value="ZINC_FINGER_C2H2_1"/>
    <property type="match status" value="1"/>
</dbReference>
<keyword evidence="4" id="KW-0862">Zinc</keyword>
<dbReference type="PANTHER" id="PTHR47287">
    <property type="entry name" value="C2H2 AND C2HC ZINC FINGERS SUPERFAMILY PROTEIN"/>
    <property type="match status" value="1"/>
</dbReference>
<organism evidence="9 10">
    <name type="scientific">Citrullus colocynthis</name>
    <name type="common">colocynth</name>
    <dbReference type="NCBI Taxonomy" id="252529"/>
    <lineage>
        <taxon>Eukaryota</taxon>
        <taxon>Viridiplantae</taxon>
        <taxon>Streptophyta</taxon>
        <taxon>Embryophyta</taxon>
        <taxon>Tracheophyta</taxon>
        <taxon>Spermatophyta</taxon>
        <taxon>Magnoliopsida</taxon>
        <taxon>eudicotyledons</taxon>
        <taxon>Gunneridae</taxon>
        <taxon>Pentapetalae</taxon>
        <taxon>rosids</taxon>
        <taxon>fabids</taxon>
        <taxon>Cucurbitales</taxon>
        <taxon>Cucurbitaceae</taxon>
        <taxon>Benincaseae</taxon>
        <taxon>Citrullus</taxon>
    </lineage>
</organism>
<sequence>MAETGKDNQNCPSEASSISATSDSGSGRLVTMKMEMVAADEIDSGDQQSQESNSRLLLDLKLSNGETSGDGTPEILNSKRIVPAAAVAVAVTVDSSSSQGHTNNDLCSNSKSRVFSCNFCKREFSTSQALGGHQNAHKQERAMAKRRQGMELGTGASVSGPPYLASYYSPYSALSPHSLYGSSLGKSLGIRMDSMIHKPSYRWLGSPALQFHGGVDGGWASRAVVVNSHNNNNNNSKLLAFERLKMEGIQAHNGGFRLSTEINAAESMRRFEEDGTISIRSLNRSDPPVLKMDHHVEESHELDLSLKL</sequence>
<evidence type="ECO:0000313" key="9">
    <source>
        <dbReference type="EMBL" id="CAK9325709.1"/>
    </source>
</evidence>
<keyword evidence="10" id="KW-1185">Reference proteome</keyword>
<gene>
    <name evidence="9" type="ORF">CITCOLO1_LOCUS17979</name>
</gene>
<evidence type="ECO:0000256" key="5">
    <source>
        <dbReference type="ARBA" id="ARBA00023242"/>
    </source>
</evidence>
<evidence type="ECO:0000256" key="3">
    <source>
        <dbReference type="ARBA" id="ARBA00022771"/>
    </source>
</evidence>